<gene>
    <name evidence="4" type="ORF">CDV56_109645</name>
</gene>
<evidence type="ECO:0000256" key="1">
    <source>
        <dbReference type="SAM" id="Phobius"/>
    </source>
</evidence>
<keyword evidence="5" id="KW-1185">Reference proteome</keyword>
<feature type="domain" description="DUF8212" evidence="3">
    <location>
        <begin position="223"/>
        <end position="249"/>
    </location>
</feature>
<dbReference type="GeneID" id="38131619"/>
<evidence type="ECO:0000259" key="3">
    <source>
        <dbReference type="Pfam" id="PF26640"/>
    </source>
</evidence>
<dbReference type="Pfam" id="PF26640">
    <property type="entry name" value="DUF8212"/>
    <property type="match status" value="1"/>
</dbReference>
<evidence type="ECO:0000313" key="5">
    <source>
        <dbReference type="Proteomes" id="UP000215305"/>
    </source>
</evidence>
<protein>
    <submittedName>
        <fullName evidence="4">Uncharacterized protein</fullName>
    </submittedName>
</protein>
<feature type="transmembrane region" description="Helical" evidence="1">
    <location>
        <begin position="790"/>
        <end position="810"/>
    </location>
</feature>
<proteinExistence type="predicted"/>
<feature type="transmembrane region" description="Helical" evidence="1">
    <location>
        <begin position="766"/>
        <end position="785"/>
    </location>
</feature>
<organism evidence="4 5">
    <name type="scientific">Aspergillus thermomutatus</name>
    <name type="common">Neosartorya pseudofischeri</name>
    <dbReference type="NCBI Taxonomy" id="41047"/>
    <lineage>
        <taxon>Eukaryota</taxon>
        <taxon>Fungi</taxon>
        <taxon>Dikarya</taxon>
        <taxon>Ascomycota</taxon>
        <taxon>Pezizomycotina</taxon>
        <taxon>Eurotiomycetes</taxon>
        <taxon>Eurotiomycetidae</taxon>
        <taxon>Eurotiales</taxon>
        <taxon>Aspergillaceae</taxon>
        <taxon>Aspergillus</taxon>
        <taxon>Aspergillus subgen. Fumigati</taxon>
    </lineage>
</organism>
<dbReference type="VEuPathDB" id="FungiDB:CDV56_109645"/>
<feature type="transmembrane region" description="Helical" evidence="1">
    <location>
        <begin position="692"/>
        <end position="711"/>
    </location>
</feature>
<keyword evidence="1" id="KW-0812">Transmembrane</keyword>
<dbReference type="PANTHER" id="PTHR10622">
    <property type="entry name" value="HET DOMAIN-CONTAINING PROTEIN"/>
    <property type="match status" value="1"/>
</dbReference>
<feature type="domain" description="Heterokaryon incompatibility" evidence="2">
    <location>
        <begin position="22"/>
        <end position="105"/>
    </location>
</feature>
<accession>A0A397I0S3</accession>
<reference evidence="4" key="1">
    <citation type="submission" date="2018-08" db="EMBL/GenBank/DDBJ databases">
        <title>Draft genome sequence of azole-resistant Aspergillus thermomutatus (Neosartorya pseudofischeri) strain HMR AF 39, isolated from a human nasal aspirate.</title>
        <authorList>
            <person name="Parent-Michaud M."/>
            <person name="Dufresne P.J."/>
            <person name="Fournier E."/>
            <person name="Martineau C."/>
            <person name="Moreira S."/>
            <person name="Perkins V."/>
            <person name="De Repentigny L."/>
            <person name="Dufresne S.F."/>
        </authorList>
    </citation>
    <scope>NUCLEOTIDE SEQUENCE [LARGE SCALE GENOMIC DNA]</scope>
    <source>
        <strain evidence="4">HMR AF 39</strain>
    </source>
</reference>
<dbReference type="Proteomes" id="UP000215305">
    <property type="component" value="Unassembled WGS sequence"/>
</dbReference>
<dbReference type="InterPro" id="IPR010730">
    <property type="entry name" value="HET"/>
</dbReference>
<dbReference type="AlphaFoldDB" id="A0A397I0S3"/>
<dbReference type="PANTHER" id="PTHR10622:SF10">
    <property type="entry name" value="HET DOMAIN-CONTAINING PROTEIN"/>
    <property type="match status" value="1"/>
</dbReference>
<keyword evidence="1" id="KW-0472">Membrane</keyword>
<dbReference type="Pfam" id="PF06985">
    <property type="entry name" value="HET"/>
    <property type="match status" value="1"/>
</dbReference>
<comment type="caution">
    <text evidence="4">The sequence shown here is derived from an EMBL/GenBank/DDBJ whole genome shotgun (WGS) entry which is preliminary data.</text>
</comment>
<feature type="transmembrane region" description="Helical" evidence="1">
    <location>
        <begin position="665"/>
        <end position="685"/>
    </location>
</feature>
<dbReference type="OrthoDB" id="674604at2759"/>
<evidence type="ECO:0000259" key="2">
    <source>
        <dbReference type="Pfam" id="PF06985"/>
    </source>
</evidence>
<sequence length="937" mass="106154">MRLLRACTIQLEEFPPDKIPPYAILSHTWETEEVLIDDLRHNTAERKASWKKVKSACEASVNYGLEYVWIDSCCIDKSSSAELSETINSMYSWYRKAEICWTFLADVPTGVDPNKPGSEFERTRWLTRGFTLQELLAPREAVLFSREWVEIGKKTTLCSTLSRITRIDEDILMHRKPLEYASIARRMSWAAHRQTTRPEDMAYCLMGIFDVNMPMLYGEGKTKAFLRLQEEIMKQSDDQSIFAWVDPAASDTSLHGLLATSPANFASCYDILPYQDWESRQPYSMTNCGLQIGLPLTQTQEGIPVAVLDCPSPPHFRGFLGIFLKRLSQVDEQYARIKLSSLAEVQDRGPPHTIYVRQTSVVPETEGIFPHHVLQIRQIPDSSTPYRLVNIIDMNIAEKQTPQAILSTRDPDTGPIHPRFAKTFTISKAANTLCVCAIFDCYDETRLLVMLGSDAQFGVGFSVIERDQRDHEHDFDKIRQEEYKPKTPGTWIELKHHMVSVKAEPRVANSVKYFMVDIEVKEVGRPSDPIQLRQMEWFPVGRNNSSGWRLDVVSLIAILGESLMARHIQQLSATMLCLLPRILPAPQSFLRSARALRLPSPPAIVCGVYSGTLIHELNYFADIIHPITSINKYEVKVYNITWADQRKTYSPKNEALVPSCRTSPLNLLTVASFFLTLGAFIWAIVIKDGVAVLALIAMCSASTLIGIASYWRPQLAARPTDASVPDGDIVIRTRDGAFIIIQCTEEVARELYIGPEECNYLVNEEWFKVLVGVGTLLIILSVLLLGNCDWIMQAVIAVIYITLNALYWVASLCPQSWLWDLSRYNCIDVTPEHLRDAHTVSRGGVGPSYTRSLWYAIQATGQTEWVTLSGAAPRTIAWETWLKLAQANCGNQHWKAIAEKDRLMREARLKTGPRHSQRFYQQMQKAPATLPVRRETA</sequence>
<name>A0A397I0S3_ASPTH</name>
<evidence type="ECO:0000313" key="4">
    <source>
        <dbReference type="EMBL" id="RHZ67386.1"/>
    </source>
</evidence>
<keyword evidence="1" id="KW-1133">Transmembrane helix</keyword>
<dbReference type="InterPro" id="IPR058525">
    <property type="entry name" value="DUF8212"/>
</dbReference>
<dbReference type="EMBL" id="NKHU02000007">
    <property type="protein sequence ID" value="RHZ67386.1"/>
    <property type="molecule type" value="Genomic_DNA"/>
</dbReference>
<dbReference type="RefSeq" id="XP_026618637.1">
    <property type="nucleotide sequence ID" value="XM_026763264.1"/>
</dbReference>
<dbReference type="STRING" id="41047.A0A397I0S3"/>